<organism evidence="2">
    <name type="scientific">uncultured Caudovirales phage</name>
    <dbReference type="NCBI Taxonomy" id="2100421"/>
    <lineage>
        <taxon>Viruses</taxon>
        <taxon>Duplodnaviria</taxon>
        <taxon>Heunggongvirae</taxon>
        <taxon>Uroviricota</taxon>
        <taxon>Caudoviricetes</taxon>
        <taxon>Peduoviridae</taxon>
        <taxon>Maltschvirus</taxon>
        <taxon>Maltschvirus maltsch</taxon>
    </lineage>
</organism>
<dbReference type="SUPFAM" id="SSF55166">
    <property type="entry name" value="Hedgehog/DD-peptidase"/>
    <property type="match status" value="1"/>
</dbReference>
<dbReference type="Gene3D" id="3.30.1380.10">
    <property type="match status" value="1"/>
</dbReference>
<name>A0A6J7X4G0_9CAUD</name>
<keyword evidence="2" id="KW-0378">Hydrolase</keyword>
<dbReference type="CDD" id="cd14845">
    <property type="entry name" value="L-Ala-D-Glu_peptidase_like"/>
    <property type="match status" value="1"/>
</dbReference>
<evidence type="ECO:0000259" key="1">
    <source>
        <dbReference type="Pfam" id="PF13539"/>
    </source>
</evidence>
<dbReference type="InterPro" id="IPR009045">
    <property type="entry name" value="Zn_M74/Hedgehog-like"/>
</dbReference>
<feature type="domain" description="Peptidase M15C" evidence="1">
    <location>
        <begin position="58"/>
        <end position="126"/>
    </location>
</feature>
<keyword evidence="2" id="KW-0121">Carboxypeptidase</keyword>
<protein>
    <submittedName>
        <fullName evidence="2">D-alanyl-D-alanine carboxypeptidase</fullName>
    </submittedName>
</protein>
<sequence>MNKIDTLHPLIREEVRQLVDHVNTTILTSNVKMIVTQTLRTNAEQRVLFLKRPKVTNADAGQSIHNYGLAFDFCLSDGKKAIWETNKDFDADKQSDWMEVVALFKSNDYVWGGDFKSINDKPHFEKTFGNTWKTLMTKKRDINGYVIL</sequence>
<accession>A0A6J7X4G0</accession>
<dbReference type="GO" id="GO:0004180">
    <property type="term" value="F:carboxypeptidase activity"/>
    <property type="evidence" value="ECO:0007669"/>
    <property type="project" value="UniProtKB-KW"/>
</dbReference>
<keyword evidence="2" id="KW-0645">Protease</keyword>
<proteinExistence type="predicted"/>
<dbReference type="InterPro" id="IPR039561">
    <property type="entry name" value="Peptidase_M15C"/>
</dbReference>
<dbReference type="Pfam" id="PF13539">
    <property type="entry name" value="Peptidase_M15_4"/>
    <property type="match status" value="1"/>
</dbReference>
<dbReference type="EMBL" id="LR798354">
    <property type="protein sequence ID" value="CAB5225779.1"/>
    <property type="molecule type" value="Genomic_DNA"/>
</dbReference>
<evidence type="ECO:0000313" key="2">
    <source>
        <dbReference type="EMBL" id="CAB5225779.1"/>
    </source>
</evidence>
<gene>
    <name evidence="2" type="ORF">UFOVP756_5</name>
</gene>
<reference evidence="2" key="1">
    <citation type="submission" date="2020-05" db="EMBL/GenBank/DDBJ databases">
        <authorList>
            <person name="Chiriac C."/>
            <person name="Salcher M."/>
            <person name="Ghai R."/>
            <person name="Kavagutti S V."/>
        </authorList>
    </citation>
    <scope>NUCLEOTIDE SEQUENCE</scope>
</reference>